<feature type="domain" description="YdbS-like PH" evidence="1">
    <location>
        <begin position="5"/>
        <end position="78"/>
    </location>
</feature>
<organism evidence="2 3">
    <name type="scientific">Staphylococcus saccharolyticus</name>
    <dbReference type="NCBI Taxonomy" id="33028"/>
    <lineage>
        <taxon>Bacteria</taxon>
        <taxon>Bacillati</taxon>
        <taxon>Bacillota</taxon>
        <taxon>Bacilli</taxon>
        <taxon>Bacillales</taxon>
        <taxon>Staphylococcaceae</taxon>
        <taxon>Staphylococcus</taxon>
    </lineage>
</organism>
<evidence type="ECO:0000313" key="2">
    <source>
        <dbReference type="EMBL" id="SUM69969.1"/>
    </source>
</evidence>
<dbReference type="Proteomes" id="UP000255425">
    <property type="component" value="Unassembled WGS sequence"/>
</dbReference>
<dbReference type="Pfam" id="PF03703">
    <property type="entry name" value="bPH_2"/>
    <property type="match status" value="1"/>
</dbReference>
<protein>
    <submittedName>
        <fullName evidence="2">Membrane protein</fullName>
    </submittedName>
</protein>
<name>A0A380H312_9STAP</name>
<accession>A0A380H312</accession>
<dbReference type="AlphaFoldDB" id="A0A380H312"/>
<sequence length="91" mass="10695">MVRYKFHYYKLKGNFIILKQTFFFKKEELSKIEKLQYVIIGTNPLAKLLRLKSVEFVTAGHEMALPMVSEKEGEMLQKLALERLRGVTEDV</sequence>
<dbReference type="GeneID" id="93796141"/>
<reference evidence="2 3" key="1">
    <citation type="submission" date="2018-06" db="EMBL/GenBank/DDBJ databases">
        <authorList>
            <consortium name="Pathogen Informatics"/>
            <person name="Doyle S."/>
        </authorList>
    </citation>
    <scope>NUCLEOTIDE SEQUENCE [LARGE SCALE GENOMIC DNA]</scope>
    <source>
        <strain evidence="2 3">NCTC11807</strain>
    </source>
</reference>
<dbReference type="PANTHER" id="PTHR34473:SF2">
    <property type="entry name" value="UPF0699 TRANSMEMBRANE PROTEIN YDBT"/>
    <property type="match status" value="1"/>
</dbReference>
<keyword evidence="3" id="KW-1185">Reference proteome</keyword>
<dbReference type="RefSeq" id="WP_232619677.1">
    <property type="nucleotide sequence ID" value="NZ_CP066042.1"/>
</dbReference>
<proteinExistence type="predicted"/>
<gene>
    <name evidence="2" type="ORF">NCTC11807_00996</name>
</gene>
<dbReference type="PANTHER" id="PTHR34473">
    <property type="entry name" value="UPF0699 TRANSMEMBRANE PROTEIN YDBS"/>
    <property type="match status" value="1"/>
</dbReference>
<evidence type="ECO:0000259" key="1">
    <source>
        <dbReference type="Pfam" id="PF03703"/>
    </source>
</evidence>
<evidence type="ECO:0000313" key="3">
    <source>
        <dbReference type="Proteomes" id="UP000255425"/>
    </source>
</evidence>
<dbReference type="EMBL" id="UHDZ01000001">
    <property type="protein sequence ID" value="SUM69969.1"/>
    <property type="molecule type" value="Genomic_DNA"/>
</dbReference>
<dbReference type="InterPro" id="IPR005182">
    <property type="entry name" value="YdbS-like_PH"/>
</dbReference>